<protein>
    <submittedName>
        <fullName evidence="1">Uncharacterized protein</fullName>
    </submittedName>
</protein>
<gene>
    <name evidence="1" type="ORF">pEaSNUABM2_00042</name>
</gene>
<evidence type="ECO:0000313" key="1">
    <source>
        <dbReference type="EMBL" id="QZE59286.1"/>
    </source>
</evidence>
<sequence length="296" mass="34009">MRLLSYGACGGTPFRRLVVKDDGHFEVGVHPKIEAFGCVFTNVNVGRIADDAVEFDLPDSSDWSIDMADYFLSPEYKQWVGGHTPRIETMLDAHVIKGKLPTLVQDYDAFYADLQRKINALNLTDIVFEHNAIKQTNLSQKFDVWMLYKYNLMLDGKISVTRSNVGELVFQEDFISEKGTTWWLREHNKVLMELAARHDMLAAFITFGVSHRNEREFFYSFITKEGDQTQRPVEASEFIHMSVHGQFPELVITDRGKDYNLAVNYRQFFPESYHALKGAVNITVGSNFALNLLRFI</sequence>
<proteinExistence type="predicted"/>
<reference evidence="1 2" key="1">
    <citation type="submission" date="2021-06" db="EMBL/GenBank/DDBJ databases">
        <title>Complete genome sequence of Erwinia phage pEa_SNUABM_2.</title>
        <authorList>
            <person name="Kim S.G."/>
            <person name="Park S.C."/>
        </authorList>
    </citation>
    <scope>NUCLEOTIDE SEQUENCE [LARGE SCALE GENOMIC DNA]</scope>
</reference>
<dbReference type="Proteomes" id="UP000827974">
    <property type="component" value="Segment"/>
</dbReference>
<evidence type="ECO:0000313" key="2">
    <source>
        <dbReference type="Proteomes" id="UP000827974"/>
    </source>
</evidence>
<keyword evidence="2" id="KW-1185">Reference proteome</keyword>
<name>A0AAE7XMM3_9CAUD</name>
<accession>A0AAE7XMM3</accession>
<dbReference type="EMBL" id="MZ443786">
    <property type="protein sequence ID" value="QZE59286.1"/>
    <property type="molecule type" value="Genomic_DNA"/>
</dbReference>
<organism evidence="1 2">
    <name type="scientific">Erwinia phage pEa_SNUABM_2</name>
    <dbReference type="NCBI Taxonomy" id="2869547"/>
    <lineage>
        <taxon>Viruses</taxon>
        <taxon>Duplodnaviria</taxon>
        <taxon>Heunggongvirae</taxon>
        <taxon>Uroviricota</taxon>
        <taxon>Caudoviricetes</taxon>
        <taxon>Alexandravirus</taxon>
        <taxon>Alexandravirus SNUABM2</taxon>
    </lineage>
</organism>